<name>A0A7K3LRW7_9ACTN</name>
<dbReference type="AlphaFoldDB" id="A0A7K3LRW7"/>
<dbReference type="RefSeq" id="WP_162128833.1">
    <property type="nucleotide sequence ID" value="NZ_JAADZU010000053.1"/>
</dbReference>
<dbReference type="SMART" id="SM00507">
    <property type="entry name" value="HNHc"/>
    <property type="match status" value="1"/>
</dbReference>
<evidence type="ECO:0000313" key="2">
    <source>
        <dbReference type="EMBL" id="NDK90979.1"/>
    </source>
</evidence>
<dbReference type="EMBL" id="JAADZU010000053">
    <property type="protein sequence ID" value="NDK90979.1"/>
    <property type="molecule type" value="Genomic_DNA"/>
</dbReference>
<evidence type="ECO:0000313" key="3">
    <source>
        <dbReference type="Proteomes" id="UP000466307"/>
    </source>
</evidence>
<evidence type="ECO:0000259" key="1">
    <source>
        <dbReference type="SMART" id="SM00507"/>
    </source>
</evidence>
<sequence length="307" mass="33036">AHLETLFAAWGQPGVNNPDDESSPAGDARATEVIAPAATAAAQTRDTRSQAQRNHDAVTAMLKAVFADGMLGTTNRGLPIQVIVKTDVADLAAETGHAITATGTLLPIPDLIDLLPESQMYLSVFKNHTAVPLYFGQAKRIATPGQRLALFSAPDGHHCAAAGCDRQTAYMEIHHAVTDYARGGRTDIIELAPLCPTHHRMVGDQPGQFSTGKIESGPDEGRTWWQHNAEPGAPPTERLINRLPDVAHNYFTNLEQVRAEIHGRTPLERAGFTLNRINVFDVITPGLFTADTPHAHAFRAAMKSAGL</sequence>
<gene>
    <name evidence="2" type="ORF">GYA93_15510</name>
</gene>
<dbReference type="CDD" id="cd00085">
    <property type="entry name" value="HNHc"/>
    <property type="match status" value="1"/>
</dbReference>
<reference evidence="2 3" key="1">
    <citation type="submission" date="2020-01" db="EMBL/GenBank/DDBJ databases">
        <title>Investigation of new actinobacteria for the biodesulphurisation of diesel fuel.</title>
        <authorList>
            <person name="Athi Narayanan S.M."/>
        </authorList>
    </citation>
    <scope>NUCLEOTIDE SEQUENCE [LARGE SCALE GENOMIC DNA]</scope>
    <source>
        <strain evidence="2 3">213E</strain>
    </source>
</reference>
<proteinExistence type="predicted"/>
<accession>A0A7K3LRW7</accession>
<dbReference type="InterPro" id="IPR003615">
    <property type="entry name" value="HNH_nuc"/>
</dbReference>
<feature type="non-terminal residue" evidence="2">
    <location>
        <position position="1"/>
    </location>
</feature>
<protein>
    <submittedName>
        <fullName evidence="2">DUF222 domain-containing protein</fullName>
    </submittedName>
</protein>
<organism evidence="2 3">
    <name type="scientific">Gordonia desulfuricans</name>
    <dbReference type="NCBI Taxonomy" id="89051"/>
    <lineage>
        <taxon>Bacteria</taxon>
        <taxon>Bacillati</taxon>
        <taxon>Actinomycetota</taxon>
        <taxon>Actinomycetes</taxon>
        <taxon>Mycobacteriales</taxon>
        <taxon>Gordoniaceae</taxon>
        <taxon>Gordonia</taxon>
    </lineage>
</organism>
<dbReference type="Proteomes" id="UP000466307">
    <property type="component" value="Unassembled WGS sequence"/>
</dbReference>
<comment type="caution">
    <text evidence="2">The sequence shown here is derived from an EMBL/GenBank/DDBJ whole genome shotgun (WGS) entry which is preliminary data.</text>
</comment>
<feature type="domain" description="HNH nuclease" evidence="1">
    <location>
        <begin position="145"/>
        <end position="200"/>
    </location>
</feature>
<dbReference type="InterPro" id="IPR003870">
    <property type="entry name" value="DUF222"/>
</dbReference>
<dbReference type="Pfam" id="PF02720">
    <property type="entry name" value="DUF222"/>
    <property type="match status" value="1"/>
</dbReference>
<keyword evidence="3" id="KW-1185">Reference proteome</keyword>